<feature type="domain" description="UVR" evidence="6">
    <location>
        <begin position="362"/>
        <end position="397"/>
    </location>
</feature>
<dbReference type="RefSeq" id="WP_061416463.1">
    <property type="nucleotide sequence ID" value="NZ_KQ969037.1"/>
</dbReference>
<evidence type="ECO:0000313" key="7">
    <source>
        <dbReference type="EMBL" id="KXT61943.1"/>
    </source>
</evidence>
<dbReference type="InterPro" id="IPR001270">
    <property type="entry name" value="ClpA/B"/>
</dbReference>
<dbReference type="InterPro" id="IPR019489">
    <property type="entry name" value="Clp_ATPase_C"/>
</dbReference>
<dbReference type="GO" id="GO:0034605">
    <property type="term" value="P:cellular response to heat"/>
    <property type="evidence" value="ECO:0007669"/>
    <property type="project" value="TreeGrafter"/>
</dbReference>
<evidence type="ECO:0000259" key="6">
    <source>
        <dbReference type="PROSITE" id="PS50151"/>
    </source>
</evidence>
<evidence type="ECO:0000256" key="4">
    <source>
        <dbReference type="RuleBase" id="RU004432"/>
    </source>
</evidence>
<feature type="compositionally biased region" description="Gly residues" evidence="5">
    <location>
        <begin position="81"/>
        <end position="92"/>
    </location>
</feature>
<evidence type="ECO:0000256" key="5">
    <source>
        <dbReference type="SAM" id="MobiDB-lite"/>
    </source>
</evidence>
<dbReference type="Pfam" id="PF07724">
    <property type="entry name" value="AAA_2"/>
    <property type="match status" value="1"/>
</dbReference>
<dbReference type="InterPro" id="IPR028299">
    <property type="entry name" value="ClpA/B_CS2"/>
</dbReference>
<comment type="caution">
    <text evidence="7">The sequence shown here is derived from an EMBL/GenBank/DDBJ whole genome shotgun (WGS) entry which is preliminary data.</text>
</comment>
<comment type="similarity">
    <text evidence="4">Belongs to the ClpA/ClpB family.</text>
</comment>
<dbReference type="GO" id="GO:0006508">
    <property type="term" value="P:proteolysis"/>
    <property type="evidence" value="ECO:0007669"/>
    <property type="project" value="UniProtKB-KW"/>
</dbReference>
<keyword evidence="7" id="KW-0378">Hydrolase</keyword>
<dbReference type="PANTHER" id="PTHR11638">
    <property type="entry name" value="ATP-DEPENDENT CLP PROTEASE"/>
    <property type="match status" value="1"/>
</dbReference>
<dbReference type="InterPro" id="IPR041546">
    <property type="entry name" value="ClpA/ClpB_AAA_lid"/>
</dbReference>
<dbReference type="Pfam" id="PF10431">
    <property type="entry name" value="ClpB_D2-small"/>
    <property type="match status" value="1"/>
</dbReference>
<reference evidence="7 8" key="1">
    <citation type="submission" date="2016-01" db="EMBL/GenBank/DDBJ databases">
        <title>Highly variable Streptococcus oralis are common among viridans streptococci isolated from primates.</title>
        <authorList>
            <person name="Denapaite D."/>
            <person name="Rieger M."/>
            <person name="Koendgen S."/>
            <person name="Brueckner R."/>
            <person name="Ochigava I."/>
            <person name="Kappeler P."/>
            <person name="Maetz-Rensing K."/>
            <person name="Leendertz F."/>
            <person name="Hakenbeck R."/>
        </authorList>
    </citation>
    <scope>NUCLEOTIDE SEQUENCE [LARGE SCALE GENOMIC DNA]</scope>
    <source>
        <strain evidence="7 8">DD05</strain>
    </source>
</reference>
<evidence type="ECO:0000256" key="2">
    <source>
        <dbReference type="ARBA" id="ARBA00022840"/>
    </source>
</evidence>
<feature type="region of interest" description="Disordered" evidence="5">
    <location>
        <begin position="68"/>
        <end position="107"/>
    </location>
</feature>
<dbReference type="FunFam" id="3.40.50.300:FF:000010">
    <property type="entry name" value="Chaperone clpB 1, putative"/>
    <property type="match status" value="1"/>
</dbReference>
<accession>A0A139ME26</accession>
<dbReference type="InterPro" id="IPR050130">
    <property type="entry name" value="ClpA_ClpB"/>
</dbReference>
<evidence type="ECO:0000256" key="3">
    <source>
        <dbReference type="ARBA" id="ARBA00023186"/>
    </source>
</evidence>
<dbReference type="Gene3D" id="3.40.50.300">
    <property type="entry name" value="P-loop containing nucleotide triphosphate hydrolases"/>
    <property type="match status" value="2"/>
</dbReference>
<dbReference type="Gene3D" id="1.10.8.60">
    <property type="match status" value="2"/>
</dbReference>
<dbReference type="PRINTS" id="PR00300">
    <property type="entry name" value="CLPPROTEASEA"/>
</dbReference>
<dbReference type="Pfam" id="PF17871">
    <property type="entry name" value="AAA_lid_9"/>
    <property type="match status" value="1"/>
</dbReference>
<gene>
    <name evidence="7" type="ORF">SORDD05_00050</name>
</gene>
<dbReference type="SMART" id="SM01086">
    <property type="entry name" value="ClpB_D2-small"/>
    <property type="match status" value="1"/>
</dbReference>
<dbReference type="AlphaFoldDB" id="A0A139ME26"/>
<evidence type="ECO:0000313" key="8">
    <source>
        <dbReference type="Proteomes" id="UP000070541"/>
    </source>
</evidence>
<dbReference type="Proteomes" id="UP000070541">
    <property type="component" value="Unassembled WGS sequence"/>
</dbReference>
<dbReference type="PANTHER" id="PTHR11638:SF175">
    <property type="entry name" value="ATP-DEPENDENT CLP PROTEASE, ATP-BINDING SUBUNIT CLPC"/>
    <property type="match status" value="1"/>
</dbReference>
<dbReference type="InterPro" id="IPR001943">
    <property type="entry name" value="UVR_dom"/>
</dbReference>
<dbReference type="GO" id="GO:0008233">
    <property type="term" value="F:peptidase activity"/>
    <property type="evidence" value="ECO:0007669"/>
    <property type="project" value="UniProtKB-KW"/>
</dbReference>
<keyword evidence="1 4" id="KW-0547">Nucleotide-binding</keyword>
<keyword evidence="7" id="KW-0645">Protease</keyword>
<dbReference type="EMBL" id="LQOG01000004">
    <property type="protein sequence ID" value="KXT61943.1"/>
    <property type="molecule type" value="Genomic_DNA"/>
</dbReference>
<dbReference type="FunFam" id="3.40.50.300:FF:000025">
    <property type="entry name" value="ATP-dependent Clp protease subunit"/>
    <property type="match status" value="1"/>
</dbReference>
<dbReference type="GO" id="GO:0005737">
    <property type="term" value="C:cytoplasm"/>
    <property type="evidence" value="ECO:0007669"/>
    <property type="project" value="TreeGrafter"/>
</dbReference>
<keyword evidence="2 4" id="KW-0067">ATP-binding</keyword>
<feature type="compositionally biased region" description="Polar residues" evidence="5">
    <location>
        <begin position="68"/>
        <end position="80"/>
    </location>
</feature>
<dbReference type="CDD" id="cd19499">
    <property type="entry name" value="RecA-like_ClpB_Hsp104-like"/>
    <property type="match status" value="1"/>
</dbReference>
<feature type="compositionally biased region" description="Basic and acidic residues" evidence="5">
    <location>
        <begin position="738"/>
        <end position="752"/>
    </location>
</feature>
<dbReference type="PROSITE" id="PS00871">
    <property type="entry name" value="CLPAB_2"/>
    <property type="match status" value="1"/>
</dbReference>
<evidence type="ECO:0000256" key="1">
    <source>
        <dbReference type="ARBA" id="ARBA00022741"/>
    </source>
</evidence>
<proteinExistence type="inferred from homology"/>
<dbReference type="Pfam" id="PF00004">
    <property type="entry name" value="AAA"/>
    <property type="match status" value="1"/>
</dbReference>
<dbReference type="SMART" id="SM00382">
    <property type="entry name" value="AAA"/>
    <property type="match status" value="2"/>
</dbReference>
<dbReference type="PATRIC" id="fig|1303.76.peg.54"/>
<dbReference type="GO" id="GO:0005524">
    <property type="term" value="F:ATP binding"/>
    <property type="evidence" value="ECO:0007669"/>
    <property type="project" value="UniProtKB-KW"/>
</dbReference>
<dbReference type="PROSITE" id="PS50151">
    <property type="entry name" value="UVR"/>
    <property type="match status" value="1"/>
</dbReference>
<dbReference type="InterPro" id="IPR027417">
    <property type="entry name" value="P-loop_NTPase"/>
</dbReference>
<protein>
    <submittedName>
        <fullName evidence="7">ATP-dependent Clp protease, ATP-binding subunit ClpE</fullName>
    </submittedName>
</protein>
<dbReference type="SUPFAM" id="SSF52540">
    <property type="entry name" value="P-loop containing nucleoside triphosphate hydrolases"/>
    <property type="match status" value="2"/>
</dbReference>
<sequence>MLCQNCKINDSTIHLYTNINGQQKQIDLCQNCYKIIKTDPNNTLFKGMTDLNNRDFDPFGDFFNDLNNFRPSSNNIPPTQSGGGDGDNGGYGPQNRGPLQTPPSQERGLLEEYGINITEIARRGDIDPVIGRDEEIIRVIEILNRRTKNNPVLIGEPGVGKTAVVEGLAQKIVDGDVPHKLQGKQVIRLDVVSLVQGTGIRGQFEERMQKLMEEIRKREDIILFIDEIHEIVGAGSAGDGNMDAGNILKPALARGELQLVGATTLNEYRIIEKDAALERRMQPVKVDEPTVEETITILKGVQKKYEDYHHVKYTDAAIEAAANLSNRYIQDRFLPDKAIDLLDEAGSKMNLTLNFVDPKVIDQRLIEAENLKAQATREEDFEKAAYFRDQIAKYKEMQKNKVTDQDTPIISEKTIEHIIEQKTNIPVGELKEKEQSQLIHLAEDLKAHVIGQDEAVDKIAKAIRRNRVGLGTPNRPIGSFLFVGPTGVGKTELSKQLAIELFGSADSMIRFDMSEYMEKHSVAKLVGAPPGYVGYDEAGQLTEKVRRNPYSLILLDEVEKAHPDVMHMFLQVLDDGRLTDGQGRTVSFKDAIIIMTSNAGTGKAEASVGFGATREGRTNSVLGELGNFFSPEFMNRFDGIIEFKALSKDNLLQIVELMLADVNKRLSSNDIHLEVTDKVKEKLVDLGYDPKMGARPLRRTIQDHIEDAITDFYLENPSEKDLKAVMTSNGKIQIKSTKKTEKTEEVTSEKED</sequence>
<feature type="region of interest" description="Disordered" evidence="5">
    <location>
        <begin position="731"/>
        <end position="752"/>
    </location>
</feature>
<keyword evidence="3 4" id="KW-0143">Chaperone</keyword>
<dbReference type="InterPro" id="IPR003959">
    <property type="entry name" value="ATPase_AAA_core"/>
</dbReference>
<dbReference type="InterPro" id="IPR018368">
    <property type="entry name" value="ClpA/B_CS1"/>
</dbReference>
<dbReference type="GO" id="GO:0016887">
    <property type="term" value="F:ATP hydrolysis activity"/>
    <property type="evidence" value="ECO:0007669"/>
    <property type="project" value="InterPro"/>
</dbReference>
<dbReference type="Gene3D" id="4.10.860.10">
    <property type="entry name" value="UVR domain"/>
    <property type="match status" value="1"/>
</dbReference>
<dbReference type="InterPro" id="IPR003593">
    <property type="entry name" value="AAA+_ATPase"/>
</dbReference>
<dbReference type="CDD" id="cd00009">
    <property type="entry name" value="AAA"/>
    <property type="match status" value="1"/>
</dbReference>
<name>A0A139ME26_STROR</name>
<organism evidence="7 8">
    <name type="scientific">Streptococcus oralis</name>
    <dbReference type="NCBI Taxonomy" id="1303"/>
    <lineage>
        <taxon>Bacteria</taxon>
        <taxon>Bacillati</taxon>
        <taxon>Bacillota</taxon>
        <taxon>Bacilli</taxon>
        <taxon>Lactobacillales</taxon>
        <taxon>Streptococcaceae</taxon>
        <taxon>Streptococcus</taxon>
    </lineage>
</organism>
<dbReference type="PROSITE" id="PS00870">
    <property type="entry name" value="CLPAB_1"/>
    <property type="match status" value="1"/>
</dbReference>